<dbReference type="OrthoDB" id="190848at2"/>
<gene>
    <name evidence="1" type="ORF">FSB76_27170</name>
</gene>
<dbReference type="EMBL" id="CP042437">
    <property type="protein sequence ID" value="QEC79452.1"/>
    <property type="molecule type" value="Genomic_DNA"/>
</dbReference>
<accession>A0A5B8W975</accession>
<evidence type="ECO:0000313" key="1">
    <source>
        <dbReference type="EMBL" id="QEC79452.1"/>
    </source>
</evidence>
<dbReference type="Pfam" id="PF11185">
    <property type="entry name" value="DUF2971"/>
    <property type="match status" value="1"/>
</dbReference>
<dbReference type="InterPro" id="IPR021352">
    <property type="entry name" value="DUF2971"/>
</dbReference>
<dbReference type="Proteomes" id="UP000321362">
    <property type="component" value="Chromosome"/>
</dbReference>
<keyword evidence="2" id="KW-1185">Reference proteome</keyword>
<name>A0A5B8W975_9SPHI</name>
<dbReference type="RefSeq" id="WP_147059062.1">
    <property type="nucleotide sequence ID" value="NZ_CP042437.1"/>
</dbReference>
<organism evidence="1 2">
    <name type="scientific">Mucilaginibacter ginsenosidivorax</name>
    <dbReference type="NCBI Taxonomy" id="862126"/>
    <lineage>
        <taxon>Bacteria</taxon>
        <taxon>Pseudomonadati</taxon>
        <taxon>Bacteroidota</taxon>
        <taxon>Sphingobacteriia</taxon>
        <taxon>Sphingobacteriales</taxon>
        <taxon>Sphingobacteriaceae</taxon>
        <taxon>Mucilaginibacter</taxon>
    </lineage>
</organism>
<evidence type="ECO:0000313" key="2">
    <source>
        <dbReference type="Proteomes" id="UP000321362"/>
    </source>
</evidence>
<proteinExistence type="predicted"/>
<protein>
    <submittedName>
        <fullName evidence="1">DUF2971 domain-containing protein</fullName>
    </submittedName>
</protein>
<dbReference type="AlphaFoldDB" id="A0A5B8W975"/>
<reference evidence="1 2" key="1">
    <citation type="journal article" date="2013" name="J. Microbiol.">
        <title>Mucilaginibacter ginsenosidivorax sp. nov., with ginsenoside converting activity isolated from sediment.</title>
        <authorList>
            <person name="Kim J.K."/>
            <person name="Choi T.E."/>
            <person name="Liu Q.M."/>
            <person name="Park H.Y."/>
            <person name="Yi T.H."/>
            <person name="Yoon M.H."/>
            <person name="Kim S.C."/>
            <person name="Im W.T."/>
        </authorList>
    </citation>
    <scope>NUCLEOTIDE SEQUENCE [LARGE SCALE GENOMIC DNA]</scope>
    <source>
        <strain evidence="1 2">KHI28</strain>
    </source>
</reference>
<dbReference type="KEGG" id="mgk:FSB76_27170"/>
<sequence>MTVQITESEIVPYKDFTMPPLVYKYRDWSHNSHKRIVTHREVYFSSPANFEDEFDCKNPTRWDLLTHEEILNKYYQDSWKLNPSFTIEQHQDFAIDWANHTMVTDKDYVDRQQSETFNQFNDRTGVLSLTEYPAEIRMWEKYSNSHTGFCIGFDAKTMLYKTGSGAGIVLYHDELPQIHPTPKHTTTEQILLQVFCKLDHWSFEKEYRVFKFKNTPLTKADRCVVINPYAFKEIIIGSSMSGDDAKKLIDSIPPEIRQIKIKKAHLINNEIIIRDF</sequence>